<protein>
    <submittedName>
        <fullName evidence="2">DUF4168 domain-containing protein</fullName>
    </submittedName>
</protein>
<dbReference type="Pfam" id="PF13767">
    <property type="entry name" value="DUF4168"/>
    <property type="match status" value="1"/>
</dbReference>
<dbReference type="Proteomes" id="UP001476950">
    <property type="component" value="Unassembled WGS sequence"/>
</dbReference>
<evidence type="ECO:0000259" key="1">
    <source>
        <dbReference type="Pfam" id="PF13767"/>
    </source>
</evidence>
<feature type="domain" description="DUF4168" evidence="1">
    <location>
        <begin position="62"/>
        <end position="136"/>
    </location>
</feature>
<organism evidence="2 3">
    <name type="scientific">Stenomitos frigidus AS-A4</name>
    <dbReference type="NCBI Taxonomy" id="2933935"/>
    <lineage>
        <taxon>Bacteria</taxon>
        <taxon>Bacillati</taxon>
        <taxon>Cyanobacteriota</taxon>
        <taxon>Cyanophyceae</taxon>
        <taxon>Leptolyngbyales</taxon>
        <taxon>Leptolyngbyaceae</taxon>
        <taxon>Stenomitos</taxon>
    </lineage>
</organism>
<accession>A0ABV0KGF9</accession>
<dbReference type="EMBL" id="JAMPLM010000003">
    <property type="protein sequence ID" value="MEP1058123.1"/>
    <property type="molecule type" value="Genomic_DNA"/>
</dbReference>
<proteinExistence type="predicted"/>
<keyword evidence="3" id="KW-1185">Reference proteome</keyword>
<evidence type="ECO:0000313" key="3">
    <source>
        <dbReference type="Proteomes" id="UP001476950"/>
    </source>
</evidence>
<dbReference type="RefSeq" id="WP_190451658.1">
    <property type="nucleotide sequence ID" value="NZ_JAMPLM010000003.1"/>
</dbReference>
<reference evidence="2 3" key="1">
    <citation type="submission" date="2022-04" db="EMBL/GenBank/DDBJ databases">
        <title>Positive selection, recombination, and allopatry shape intraspecific diversity of widespread and dominant cyanobacteria.</title>
        <authorList>
            <person name="Wei J."/>
            <person name="Shu W."/>
            <person name="Hu C."/>
        </authorList>
    </citation>
    <scope>NUCLEOTIDE SEQUENCE [LARGE SCALE GENOMIC DNA]</scope>
    <source>
        <strain evidence="2 3">AS-A4</strain>
    </source>
</reference>
<sequence length="145" mass="15595">MLLLLRCARHLLLCSLTILIVCFVAYPSAVLAADAPIPLDSATAAPALPSRSVADPSSIPSEKVSEFVHACLQVVALIERREGELQGAETETESLRVEQEIEAEALAIIEKGGLTRQEYLQLLGLANTDPEFGERIAVQLQEATS</sequence>
<gene>
    <name evidence="2" type="ORF">NDI38_06690</name>
</gene>
<dbReference type="InterPro" id="IPR025433">
    <property type="entry name" value="DUF4168"/>
</dbReference>
<name>A0ABV0KGF9_9CYAN</name>
<comment type="caution">
    <text evidence="2">The sequence shown here is derived from an EMBL/GenBank/DDBJ whole genome shotgun (WGS) entry which is preliminary data.</text>
</comment>
<evidence type="ECO:0000313" key="2">
    <source>
        <dbReference type="EMBL" id="MEP1058123.1"/>
    </source>
</evidence>